<protein>
    <recommendedName>
        <fullName evidence="3">Addiction module antidote</fullName>
    </recommendedName>
</protein>
<accession>A0A7W8HWM3</accession>
<evidence type="ECO:0008006" key="3">
    <source>
        <dbReference type="Google" id="ProtNLM"/>
    </source>
</evidence>
<evidence type="ECO:0000313" key="1">
    <source>
        <dbReference type="EMBL" id="MBB5291221.1"/>
    </source>
</evidence>
<dbReference type="AlphaFoldDB" id="A0A7W8HWM3"/>
<comment type="caution">
    <text evidence="1">The sequence shown here is derived from an EMBL/GenBank/DDBJ whole genome shotgun (WGS) entry which is preliminary data.</text>
</comment>
<evidence type="ECO:0000313" key="2">
    <source>
        <dbReference type="Proteomes" id="UP000566663"/>
    </source>
</evidence>
<dbReference type="EMBL" id="JACHFZ010000001">
    <property type="protein sequence ID" value="MBB5291221.1"/>
    <property type="molecule type" value="Genomic_DNA"/>
</dbReference>
<dbReference type="SUPFAM" id="SSF89447">
    <property type="entry name" value="AbrB/MazE/MraZ-like"/>
    <property type="match status" value="1"/>
</dbReference>
<name>A0A7W8HWM3_9CAUL</name>
<reference evidence="1 2" key="1">
    <citation type="submission" date="2020-08" db="EMBL/GenBank/DDBJ databases">
        <title>Genomic Encyclopedia of Type Strains, Phase IV (KMG-IV): sequencing the most valuable type-strain genomes for metagenomic binning, comparative biology and taxonomic classification.</title>
        <authorList>
            <person name="Goeker M."/>
        </authorList>
    </citation>
    <scope>NUCLEOTIDE SEQUENCE [LARGE SCALE GENOMIC DNA]</scope>
    <source>
        <strain evidence="1 2">DSM 25335</strain>
    </source>
</reference>
<dbReference type="Proteomes" id="UP000566663">
    <property type="component" value="Unassembled WGS sequence"/>
</dbReference>
<keyword evidence="2" id="KW-1185">Reference proteome</keyword>
<organism evidence="1 2">
    <name type="scientific">Brevundimonas basaltis</name>
    <dbReference type="NCBI Taxonomy" id="472166"/>
    <lineage>
        <taxon>Bacteria</taxon>
        <taxon>Pseudomonadati</taxon>
        <taxon>Pseudomonadota</taxon>
        <taxon>Alphaproteobacteria</taxon>
        <taxon>Caulobacterales</taxon>
        <taxon>Caulobacteraceae</taxon>
        <taxon>Brevundimonas</taxon>
    </lineage>
</organism>
<proteinExistence type="predicted"/>
<sequence length="61" mass="6920">MLLPKEAVVELGVEKGSTLYMTRAPDGSMRISPYDDRIQEQIALGEKLMDEHRDVFRALAK</sequence>
<dbReference type="InterPro" id="IPR037914">
    <property type="entry name" value="SpoVT-AbrB_sf"/>
</dbReference>
<gene>
    <name evidence="1" type="ORF">HNQ67_000717</name>
</gene>